<sequence length="197" mass="21969">MGFDESIADRQLRTVYRIWGRLAAKGRLPACDDMIFASLSRLPPPILLWAWMPCEGTFRFALDAQGAGLPSDRNLPGRALEDLCAGERHDAMRRALMTVQLSERPLYAEFALSDGLDSVRKRTLLLPLSDATDDLSYVLMLVATVWPVDAAVQQRIDGCHDVRVHVLNQLSDEVDAHWGDPQPEIDPAELHALLTII</sequence>
<gene>
    <name evidence="1" type="ORF">P409_12355</name>
</gene>
<reference evidence="1 2" key="1">
    <citation type="submission" date="2014-01" db="EMBL/GenBank/DDBJ databases">
        <title>Genome sequence determination for a cystic fibrosis isolate, Inquilinus limosus.</title>
        <authorList>
            <person name="Pino M."/>
            <person name="Di Conza J."/>
            <person name="Gutkind G."/>
        </authorList>
    </citation>
    <scope>NUCLEOTIDE SEQUENCE [LARGE SCALE GENOMIC DNA]</scope>
    <source>
        <strain evidence="1 2">MP06</strain>
    </source>
</reference>
<evidence type="ECO:0000313" key="2">
    <source>
        <dbReference type="Proteomes" id="UP000029995"/>
    </source>
</evidence>
<dbReference type="Proteomes" id="UP000029995">
    <property type="component" value="Unassembled WGS sequence"/>
</dbReference>
<evidence type="ECO:0008006" key="3">
    <source>
        <dbReference type="Google" id="ProtNLM"/>
    </source>
</evidence>
<dbReference type="OrthoDB" id="7341313at2"/>
<accession>A0A0A0D7E7</accession>
<evidence type="ECO:0000313" key="1">
    <source>
        <dbReference type="EMBL" id="KGM34054.1"/>
    </source>
</evidence>
<dbReference type="EMBL" id="JANX01000124">
    <property type="protein sequence ID" value="KGM34054.1"/>
    <property type="molecule type" value="Genomic_DNA"/>
</dbReference>
<dbReference type="AlphaFoldDB" id="A0A0A0D7E7"/>
<protein>
    <recommendedName>
        <fullName evidence="3">PAS domain-containing protein</fullName>
    </recommendedName>
</protein>
<organism evidence="1 2">
    <name type="scientific">Inquilinus limosus MP06</name>
    <dbReference type="NCBI Taxonomy" id="1398085"/>
    <lineage>
        <taxon>Bacteria</taxon>
        <taxon>Pseudomonadati</taxon>
        <taxon>Pseudomonadota</taxon>
        <taxon>Alphaproteobacteria</taxon>
        <taxon>Rhodospirillales</taxon>
        <taxon>Rhodospirillaceae</taxon>
        <taxon>Inquilinus</taxon>
    </lineage>
</organism>
<comment type="caution">
    <text evidence="1">The sequence shown here is derived from an EMBL/GenBank/DDBJ whole genome shotgun (WGS) entry which is preliminary data.</text>
</comment>
<name>A0A0A0D7E7_9PROT</name>
<proteinExistence type="predicted"/>
<dbReference type="RefSeq" id="WP_034836433.1">
    <property type="nucleotide sequence ID" value="NZ_JANX01000124.1"/>
</dbReference>